<gene>
    <name evidence="4" type="ORF">LOTGIDRAFT_68180</name>
</gene>
<dbReference type="OrthoDB" id="2155209at2759"/>
<dbReference type="HOGENOM" id="CLU_145140_0_0_1"/>
<dbReference type="PANTHER" id="PTHR14882:SF1">
    <property type="entry name" value="CCDC92 DOMAIN-CONTAINING PROTEIN"/>
    <property type="match status" value="1"/>
</dbReference>
<accession>V4A976</accession>
<dbReference type="STRING" id="225164.V4A976"/>
<proteinExistence type="predicted"/>
<dbReference type="PANTHER" id="PTHR14882">
    <property type="entry name" value="COILED-COIL DOMAIN-CONTAINING 74A"/>
    <property type="match status" value="1"/>
</dbReference>
<reference evidence="4 5" key="1">
    <citation type="journal article" date="2013" name="Nature">
        <title>Insights into bilaterian evolution from three spiralian genomes.</title>
        <authorList>
            <person name="Simakov O."/>
            <person name="Marletaz F."/>
            <person name="Cho S.J."/>
            <person name="Edsinger-Gonzales E."/>
            <person name="Havlak P."/>
            <person name="Hellsten U."/>
            <person name="Kuo D.H."/>
            <person name="Larsson T."/>
            <person name="Lv J."/>
            <person name="Arendt D."/>
            <person name="Savage R."/>
            <person name="Osoegawa K."/>
            <person name="de Jong P."/>
            <person name="Grimwood J."/>
            <person name="Chapman J.A."/>
            <person name="Shapiro H."/>
            <person name="Aerts A."/>
            <person name="Otillar R.P."/>
            <person name="Terry A.Y."/>
            <person name="Boore J.L."/>
            <person name="Grigoriev I.V."/>
            <person name="Lindberg D.R."/>
            <person name="Seaver E.C."/>
            <person name="Weisblat D.A."/>
            <person name="Putnam N.H."/>
            <person name="Rokhsar D.S."/>
        </authorList>
    </citation>
    <scope>NUCLEOTIDE SEQUENCE [LARGE SCALE GENOMIC DNA]</scope>
</reference>
<dbReference type="OMA" id="KIAMNAT"/>
<dbReference type="CTD" id="20251855"/>
<feature type="coiled-coil region" evidence="2">
    <location>
        <begin position="8"/>
        <end position="100"/>
    </location>
</feature>
<feature type="domain" description="CCDC92/74 N-terminal" evidence="3">
    <location>
        <begin position="1"/>
        <end position="45"/>
    </location>
</feature>
<evidence type="ECO:0000313" key="4">
    <source>
        <dbReference type="EMBL" id="ESO91625.1"/>
    </source>
</evidence>
<dbReference type="EMBL" id="KB202237">
    <property type="protein sequence ID" value="ESO91625.1"/>
    <property type="molecule type" value="Genomic_DNA"/>
</dbReference>
<dbReference type="InterPro" id="IPR039496">
    <property type="entry name" value="CCDC92/74_N"/>
</dbReference>
<name>V4A976_LOTGI</name>
<dbReference type="RefSeq" id="XP_009057601.1">
    <property type="nucleotide sequence ID" value="XM_009059353.1"/>
</dbReference>
<dbReference type="Pfam" id="PF14916">
    <property type="entry name" value="CCDC92"/>
    <property type="match status" value="1"/>
</dbReference>
<dbReference type="AlphaFoldDB" id="V4A976"/>
<feature type="non-terminal residue" evidence="4">
    <location>
        <position position="1"/>
    </location>
</feature>
<dbReference type="InterPro" id="IPR040370">
    <property type="entry name" value="CCDC74A/CCDC74B/CCDC92"/>
</dbReference>
<dbReference type="KEGG" id="lgi:LOTGIDRAFT_68180"/>
<organism evidence="4 5">
    <name type="scientific">Lottia gigantea</name>
    <name type="common">Giant owl limpet</name>
    <dbReference type="NCBI Taxonomy" id="225164"/>
    <lineage>
        <taxon>Eukaryota</taxon>
        <taxon>Metazoa</taxon>
        <taxon>Spiralia</taxon>
        <taxon>Lophotrochozoa</taxon>
        <taxon>Mollusca</taxon>
        <taxon>Gastropoda</taxon>
        <taxon>Patellogastropoda</taxon>
        <taxon>Lottioidea</taxon>
        <taxon>Lottiidae</taxon>
        <taxon>Lottia</taxon>
    </lineage>
</organism>
<dbReference type="Proteomes" id="UP000030746">
    <property type="component" value="Unassembled WGS sequence"/>
</dbReference>
<evidence type="ECO:0000259" key="3">
    <source>
        <dbReference type="Pfam" id="PF14916"/>
    </source>
</evidence>
<sequence length="130" mass="15122">ESSILFIQQEHADTLKALHLEINQLQKKCTDLTFQLTMHGLNIEDSDTNNKYQELKKELDEKVLLLKQKDSQLVSKDEKIKELEQTAKVYKKKYLDESRKQAEIVNKLKADVETKSCTVAYLTSKLHQSK</sequence>
<evidence type="ECO:0000256" key="1">
    <source>
        <dbReference type="ARBA" id="ARBA00023054"/>
    </source>
</evidence>
<evidence type="ECO:0000313" key="5">
    <source>
        <dbReference type="Proteomes" id="UP000030746"/>
    </source>
</evidence>
<keyword evidence="5" id="KW-1185">Reference proteome</keyword>
<dbReference type="GeneID" id="20251855"/>
<evidence type="ECO:0000256" key="2">
    <source>
        <dbReference type="SAM" id="Coils"/>
    </source>
</evidence>
<keyword evidence="1 2" id="KW-0175">Coiled coil</keyword>
<protein>
    <recommendedName>
        <fullName evidence="3">CCDC92/74 N-terminal domain-containing protein</fullName>
    </recommendedName>
</protein>
<feature type="non-terminal residue" evidence="4">
    <location>
        <position position="130"/>
    </location>
</feature>